<protein>
    <submittedName>
        <fullName evidence="1">Uncharacterized protein</fullName>
    </submittedName>
</protein>
<gene>
    <name evidence="1" type="ordered locus">PSTAB_2120</name>
</gene>
<dbReference type="KEGG" id="psz:PSTAB_2120"/>
<dbReference type="Proteomes" id="UP000008932">
    <property type="component" value="Chromosome"/>
</dbReference>
<organism evidence="1 2">
    <name type="scientific">Stutzerimonas stutzeri (strain ATCC 17588 / DSM 5190 / CCUG 11256 / JCM 5965 / LMG 11199 / NBRC 14165 / NCIMB 11358 / Stanier 221)</name>
    <name type="common">Pseudomonas stutzeri</name>
    <dbReference type="NCBI Taxonomy" id="96563"/>
    <lineage>
        <taxon>Bacteria</taxon>
        <taxon>Pseudomonadati</taxon>
        <taxon>Pseudomonadota</taxon>
        <taxon>Gammaproteobacteria</taxon>
        <taxon>Pseudomonadales</taxon>
        <taxon>Pseudomonadaceae</taxon>
        <taxon>Stutzerimonas</taxon>
    </lineage>
</organism>
<reference evidence="2" key="3">
    <citation type="submission" date="2011-06" db="EMBL/GenBank/DDBJ databases">
        <title>Complete genome sequence of Pseudomonas stutzeri strain CGMCC 1.1803.</title>
        <authorList>
            <person name="Yan Y."/>
            <person name="Chen M."/>
            <person name="Lu W."/>
            <person name="Zhang W."/>
            <person name="Ping S."/>
            <person name="Lin M."/>
        </authorList>
    </citation>
    <scope>NUCLEOTIDE SEQUENCE [LARGE SCALE GENOMIC DNA]</scope>
    <source>
        <strain evidence="2">ATCC 17588 / DSM 5190 / CCUG 11256 / JCM 5965 / LMG 11199 / NCIMB 11358 / Stanier 221</strain>
    </source>
</reference>
<dbReference type="EMBL" id="CP002881">
    <property type="protein sequence ID" value="AEJ05401.1"/>
    <property type="molecule type" value="Genomic_DNA"/>
</dbReference>
<evidence type="ECO:0000313" key="2">
    <source>
        <dbReference type="Proteomes" id="UP000008932"/>
    </source>
</evidence>
<dbReference type="AlphaFoldDB" id="F8GZE0"/>
<name>F8GZE0_STUS2</name>
<evidence type="ECO:0000313" key="1">
    <source>
        <dbReference type="EMBL" id="AEJ05401.1"/>
    </source>
</evidence>
<accession>F8GZE0</accession>
<reference key="2">
    <citation type="submission" date="2011-06" db="EMBL/GenBank/DDBJ databases">
        <title>Complete Genome Sequence of Pseudomonas stutzeri Strain CGMCC 1.1803.</title>
        <authorList>
            <person name="Yan Y."/>
            <person name="Chen M."/>
            <person name="Lu W."/>
            <person name="Zhang W."/>
            <person name="Ping S."/>
            <person name="Lin M."/>
        </authorList>
    </citation>
    <scope>NUCLEOTIDE SEQUENCE</scope>
    <source>
        <strain>ATCC 17588</strain>
    </source>
</reference>
<proteinExistence type="predicted"/>
<reference evidence="1 2" key="1">
    <citation type="journal article" date="2011" name="J. Bacteriol.">
        <title>Complete Genome Sequence of the Type Strain Pseudomonas stutzeri CGMCC 1.1803.</title>
        <authorList>
            <person name="Chen M."/>
            <person name="Yan Y."/>
            <person name="Zhang W."/>
            <person name="Lu W."/>
            <person name="Wang J."/>
            <person name="Ping S."/>
            <person name="Lin M."/>
        </authorList>
    </citation>
    <scope>NUCLEOTIDE SEQUENCE [LARGE SCALE GENOMIC DNA]</scope>
    <source>
        <strain evidence="2">ATCC 17588 / DSM 5190 / CCUG 11256 / JCM 5965 / LMG 11199 / NCIMB 11358 / Stanier 221</strain>
    </source>
</reference>
<dbReference type="HOGENOM" id="CLU_3156955_0_0_6"/>
<sequence length="48" mass="5672">MVVLVVNVHKCPVLRLLQLSRARPRTHLGRAARYQLLVMRKSDVWEYV</sequence>